<reference evidence="6" key="1">
    <citation type="submission" date="2020-05" db="EMBL/GenBank/DDBJ databases">
        <authorList>
            <person name="Chiriac C."/>
            <person name="Salcher M."/>
            <person name="Ghai R."/>
            <person name="Kavagutti S V."/>
        </authorList>
    </citation>
    <scope>NUCLEOTIDE SEQUENCE</scope>
</reference>
<keyword evidence="2" id="KW-0547">Nucleotide-binding</keyword>
<organism evidence="6">
    <name type="scientific">uncultured Caudovirales phage</name>
    <dbReference type="NCBI Taxonomy" id="2100421"/>
    <lineage>
        <taxon>Viruses</taxon>
        <taxon>Duplodnaviria</taxon>
        <taxon>Heunggongvirae</taxon>
        <taxon>Uroviricota</taxon>
        <taxon>Caudoviricetes</taxon>
        <taxon>Peduoviridae</taxon>
        <taxon>Maltschvirus</taxon>
        <taxon>Maltschvirus maltsch</taxon>
    </lineage>
</organism>
<dbReference type="Pfam" id="PF03237">
    <property type="entry name" value="Terminase_6N"/>
    <property type="match status" value="1"/>
</dbReference>
<dbReference type="Pfam" id="PF17289">
    <property type="entry name" value="Terminase_6C"/>
    <property type="match status" value="1"/>
</dbReference>
<evidence type="ECO:0000256" key="2">
    <source>
        <dbReference type="ARBA" id="ARBA00022741"/>
    </source>
</evidence>
<keyword evidence="1" id="KW-1188">Viral release from host cell</keyword>
<evidence type="ECO:0000256" key="4">
    <source>
        <dbReference type="ARBA" id="ARBA00023219"/>
    </source>
</evidence>
<dbReference type="Gene3D" id="3.30.420.240">
    <property type="match status" value="1"/>
</dbReference>
<evidence type="ECO:0000259" key="5">
    <source>
        <dbReference type="Pfam" id="PF17289"/>
    </source>
</evidence>
<name>A0A6J5QUG2_9CAUD</name>
<accession>A0A6J5QUG2</accession>
<keyword evidence="4" id="KW-0231">Viral genome packaging</keyword>
<evidence type="ECO:0000256" key="3">
    <source>
        <dbReference type="ARBA" id="ARBA00022840"/>
    </source>
</evidence>
<evidence type="ECO:0000313" key="6">
    <source>
        <dbReference type="EMBL" id="CAB4184558.1"/>
    </source>
</evidence>
<gene>
    <name evidence="6" type="ORF">UFOVP1122_13</name>
</gene>
<dbReference type="EMBL" id="LR797061">
    <property type="protein sequence ID" value="CAB4184558.1"/>
    <property type="molecule type" value="Genomic_DNA"/>
</dbReference>
<dbReference type="InterPro" id="IPR027417">
    <property type="entry name" value="P-loop_NTPase"/>
</dbReference>
<proteinExistence type="predicted"/>
<dbReference type="Gene3D" id="3.40.50.300">
    <property type="entry name" value="P-loop containing nucleotide triphosphate hydrolases"/>
    <property type="match status" value="1"/>
</dbReference>
<keyword evidence="3" id="KW-0067">ATP-binding</keyword>
<protein>
    <submittedName>
        <fullName evidence="6">COG5323 Uncharacterized conserved protein</fullName>
    </submittedName>
</protein>
<sequence length="427" mass="46883">MILQKLPAKRSKEAVAAALATMTPAEIEKLGYDWSLFARPGQLPPPGDWTYWLALAGRGWGKTRTGAEFVRWARRQGAKRIALVAPTRADARETMVLGESGIMAVHPPSDRPLYAATLGKLIWPDGSKAWLYSAEEPDRLRGPNFDAAWCDELAAWKNVQDTWDMLSFGLRKGKPRCLISTTPRPIKLLTDLIANPAAVVSRGGTSENRANLAPSFFSQIVKRYEGTRIGRQELDGEILMDTEGALWTSAMIDATRLQVPRPDLRRVVVAIDPAVTSGADADETGIVVAGVGVDGLVYVLADLSCRLPPDGWANRAVNAFDSFGADRIIAEVNNGGDLVERVIRTVRPQIAYSAVRASRGKVLRAEPVAALYEQKRVKHVVPFNALESQMMEFTSDYDKSPDRLDALVWAITALVIDAEPELRIRSL</sequence>
<evidence type="ECO:0000256" key="1">
    <source>
        <dbReference type="ARBA" id="ARBA00022612"/>
    </source>
</evidence>
<feature type="domain" description="Terminase large subunit gp17-like C-terminal" evidence="5">
    <location>
        <begin position="270"/>
        <end position="412"/>
    </location>
</feature>
<dbReference type="InterPro" id="IPR035421">
    <property type="entry name" value="Terminase_6C"/>
</dbReference>
<dbReference type="GO" id="GO:0005524">
    <property type="term" value="F:ATP binding"/>
    <property type="evidence" value="ECO:0007669"/>
    <property type="project" value="UniProtKB-KW"/>
</dbReference>